<feature type="region of interest" description="Disordered" evidence="2">
    <location>
        <begin position="796"/>
        <end position="842"/>
    </location>
</feature>
<feature type="compositionally biased region" description="Low complexity" evidence="2">
    <location>
        <begin position="1094"/>
        <end position="1108"/>
    </location>
</feature>
<evidence type="ECO:0000313" key="3">
    <source>
        <dbReference type="EMBL" id="KIH62759.1"/>
    </source>
</evidence>
<dbReference type="EMBL" id="KN729096">
    <property type="protein sequence ID" value="KIH62759.1"/>
    <property type="molecule type" value="Genomic_DNA"/>
</dbReference>
<protein>
    <submittedName>
        <fullName evidence="3">Uncharacterized protein</fullName>
    </submittedName>
</protein>
<feature type="coiled-coil region" evidence="1">
    <location>
        <begin position="557"/>
        <end position="625"/>
    </location>
</feature>
<feature type="compositionally biased region" description="Polar residues" evidence="2">
    <location>
        <begin position="247"/>
        <end position="262"/>
    </location>
</feature>
<name>A0A0C2GUT9_9BILA</name>
<gene>
    <name evidence="3" type="ORF">ANCDUO_06955</name>
</gene>
<feature type="coiled-coil region" evidence="1">
    <location>
        <begin position="1026"/>
        <end position="1063"/>
    </location>
</feature>
<feature type="compositionally biased region" description="Low complexity" evidence="2">
    <location>
        <begin position="796"/>
        <end position="827"/>
    </location>
</feature>
<organism evidence="3 4">
    <name type="scientific">Ancylostoma duodenale</name>
    <dbReference type="NCBI Taxonomy" id="51022"/>
    <lineage>
        <taxon>Eukaryota</taxon>
        <taxon>Metazoa</taxon>
        <taxon>Ecdysozoa</taxon>
        <taxon>Nematoda</taxon>
        <taxon>Chromadorea</taxon>
        <taxon>Rhabditida</taxon>
        <taxon>Rhabditina</taxon>
        <taxon>Rhabditomorpha</taxon>
        <taxon>Strongyloidea</taxon>
        <taxon>Ancylostomatidae</taxon>
        <taxon>Ancylostomatinae</taxon>
        <taxon>Ancylostoma</taxon>
    </lineage>
</organism>
<evidence type="ECO:0000256" key="2">
    <source>
        <dbReference type="SAM" id="MobiDB-lite"/>
    </source>
</evidence>
<feature type="non-terminal residue" evidence="3">
    <location>
        <position position="1"/>
    </location>
</feature>
<feature type="compositionally biased region" description="Basic and acidic residues" evidence="2">
    <location>
        <begin position="271"/>
        <end position="282"/>
    </location>
</feature>
<feature type="coiled-coil region" evidence="1">
    <location>
        <begin position="72"/>
        <end position="183"/>
    </location>
</feature>
<dbReference type="Proteomes" id="UP000054047">
    <property type="component" value="Unassembled WGS sequence"/>
</dbReference>
<feature type="coiled-coil region" evidence="1">
    <location>
        <begin position="660"/>
        <end position="770"/>
    </location>
</feature>
<sequence length="1481" mass="171666">FCLLNNEILSNEPFLIARYAELTAQHDAARRDLRALSEENAIMREKLDASSSMLATVESEAMDVEQSTAAKLREMSEVNRELREELYATQRELDKLRQLTESMNNEEKEAELEKLRNELIEATKTARSLYGELTSKTSTDPTVAFQLRIMQLESHLEQSNEKIAAQKKAIQELEDTLVNKDKLHGEIAAELERLRELKFGDAREELKRLTTQLTFRDEQIARLTNHCTLLQVELGAYAERFLKSQPRDASTTSKVQETQTNGVRPDVVPQSEDRPRSQQVEKKPRRSSKHRDTTEARTVRDEQQEQSENRVRRMFDQDIWEQQAVLMEQEVKQKQMAEMEEVLFKGRRAMDDAKSQLHSAFDEIYRLKKNDAAPTDTESEEKTVELLELRRFASTIKAGGSEMERRAEEITRKLITEQIERVRLSRMNTVLRRRCNRAEQAMRRARERMVVVETQAGKRCAQLQYQLDTALIDLANCQNQLVRSVSIETYEKLALRFKKECVSDVLGSEIDEAPRENTISIAPPTDVKTQELEAKNSYLKKIVDVISEQNDFWSKETEILQNENEELKRFVEDMENESDLKNILASIQQRLLETIREQQEGRRDHERAYRKAREAEEKLAQGRSEWSAQRSRFVFAIRTLQSALSNARLNSLGGLSLIQIEQLRAKVQEVRENEMVLKETKEQVESLRDELQRKLAVHKAGRKAKDAVDEENADVSKLERRLQAVYSSLTLQTVEAERLKNAVQLRDNQLSDLKKELSAIEKENEDLMIAIASANLSSKPTKGMDVIEDEDKANMEENTTTTIENSAASPFPEEPQSSSEDSEATSTDSERGGVKTVLQDNSKEFEKRLAKMKEAAELCIQGYKQQLLQKDQALEMYRQLAEEKLSSRPQPTVEKEIVREEVRVVDEQTEERLRQALGDVARLKEEIEELEKANRALYRKRRRTTSTDSERGGVKTVLQDNSKEFEKRLAKMKEAAELCIQGYKKQLLQKDQALEMYRQLAEEKLSSRPQPTVEKEIVREEVRVVDEQTEERLRQALGDVARLKEEIEELEKANRALYRKRRRSVVPVANTVETQTDPIDEEETDAKETEAKPKPSSKSSPTGSSISSNAENKVEVERRRYKSEIKQLQGKLQRVVANNKELILACEKIREDAMAELEARAPRTSEADEKTMARMRMELEKTKKENRSLRKTIEEQKSSLESFKKEIVQKKSGEEELARWNERKRLEENLSTVRKNLAESLEREKKIREKLSKRERLLEELRRDEELRQRELERTRRKNAELQYERDKMLRENTEVHILQKRLIEESAKLEQNEKDISSLSLQLKTLQQENSRLLQTIEEVKVKQAESISQQVIQITSSYTNQTKSVSWKEEGSTVSRTTQTSYTSPIAQAETFRKVPRRKDVAVEAQLPNPDGVMVAVDETVPLQLKETKKKLKKMDALLNEVTEKLKTCEKERQRLVDTNKLLVEQIEDIQKAAMKWAR</sequence>
<proteinExistence type="predicted"/>
<feature type="region of interest" description="Disordered" evidence="2">
    <location>
        <begin position="1064"/>
        <end position="1119"/>
    </location>
</feature>
<accession>A0A0C2GUT9</accession>
<dbReference type="OrthoDB" id="5864070at2759"/>
<feature type="coiled-coil region" evidence="1">
    <location>
        <begin position="19"/>
        <end position="46"/>
    </location>
</feature>
<reference evidence="3 4" key="1">
    <citation type="submission" date="2013-12" db="EMBL/GenBank/DDBJ databases">
        <title>Draft genome of the parsitic nematode Ancylostoma duodenale.</title>
        <authorList>
            <person name="Mitreva M."/>
        </authorList>
    </citation>
    <scope>NUCLEOTIDE SEQUENCE [LARGE SCALE GENOMIC DNA]</scope>
    <source>
        <strain evidence="3 4">Zhejiang</strain>
    </source>
</reference>
<feature type="region of interest" description="Disordered" evidence="2">
    <location>
        <begin position="245"/>
        <end position="311"/>
    </location>
</feature>
<evidence type="ECO:0000256" key="1">
    <source>
        <dbReference type="SAM" id="Coils"/>
    </source>
</evidence>
<feature type="coiled-coil region" evidence="1">
    <location>
        <begin position="428"/>
        <end position="455"/>
    </location>
</feature>
<keyword evidence="4" id="KW-1185">Reference proteome</keyword>
<feature type="compositionally biased region" description="Basic and acidic residues" evidence="2">
    <location>
        <begin position="290"/>
        <end position="311"/>
    </location>
</feature>
<keyword evidence="1" id="KW-0175">Coiled coil</keyword>
<evidence type="ECO:0000313" key="4">
    <source>
        <dbReference type="Proteomes" id="UP000054047"/>
    </source>
</evidence>
<feature type="coiled-coil region" evidence="1">
    <location>
        <begin position="1427"/>
        <end position="1461"/>
    </location>
</feature>